<evidence type="ECO:0000256" key="4">
    <source>
        <dbReference type="ARBA" id="ARBA00022729"/>
    </source>
</evidence>
<keyword evidence="9" id="KW-1185">Reference proteome</keyword>
<gene>
    <name evidence="8" type="ORF">KK1_040684</name>
</gene>
<evidence type="ECO:0000256" key="3">
    <source>
        <dbReference type="ARBA" id="ARBA00022525"/>
    </source>
</evidence>
<comment type="subcellular location">
    <subcellularLocation>
        <location evidence="1">Secreted</location>
    </subcellularLocation>
</comment>
<keyword evidence="6" id="KW-0442">Lipid degradation</keyword>
<keyword evidence="3" id="KW-0964">Secreted</keyword>
<dbReference type="PANTHER" id="PTHR45650">
    <property type="entry name" value="GDSL-LIKE LIPASE/ACYLHYDROLASE-RELATED"/>
    <property type="match status" value="1"/>
</dbReference>
<keyword evidence="7" id="KW-0443">Lipid metabolism</keyword>
<dbReference type="AlphaFoldDB" id="A0A151R6A7"/>
<dbReference type="InterPro" id="IPR001087">
    <property type="entry name" value="GDSL"/>
</dbReference>
<accession>A0A151R6A7</accession>
<evidence type="ECO:0000256" key="6">
    <source>
        <dbReference type="ARBA" id="ARBA00022963"/>
    </source>
</evidence>
<evidence type="ECO:0000256" key="5">
    <source>
        <dbReference type="ARBA" id="ARBA00022801"/>
    </source>
</evidence>
<evidence type="ECO:0000256" key="7">
    <source>
        <dbReference type="ARBA" id="ARBA00023098"/>
    </source>
</evidence>
<dbReference type="CDD" id="cd01837">
    <property type="entry name" value="SGNH_plant_lipase_like"/>
    <property type="match status" value="1"/>
</dbReference>
<evidence type="ECO:0000256" key="1">
    <source>
        <dbReference type="ARBA" id="ARBA00004613"/>
    </source>
</evidence>
<keyword evidence="4" id="KW-0732">Signal</keyword>
<dbReference type="STRING" id="3821.A0A151R6A7"/>
<name>A0A151R6A7_CAJCA</name>
<dbReference type="GO" id="GO:0016042">
    <property type="term" value="P:lipid catabolic process"/>
    <property type="evidence" value="ECO:0007669"/>
    <property type="project" value="UniProtKB-KW"/>
</dbReference>
<dbReference type="EMBL" id="KQ484038">
    <property type="protein sequence ID" value="KYP38092.1"/>
    <property type="molecule type" value="Genomic_DNA"/>
</dbReference>
<keyword evidence="5" id="KW-0378">Hydrolase</keyword>
<dbReference type="Gramene" id="C.cajan_36781.t">
    <property type="protein sequence ID" value="C.cajan_36781.t"/>
    <property type="gene ID" value="C.cajan_36781"/>
</dbReference>
<reference evidence="8" key="1">
    <citation type="journal article" date="2012" name="Nat. Biotechnol.">
        <title>Draft genome sequence of pigeonpea (Cajanus cajan), an orphan legume crop of resource-poor farmers.</title>
        <authorList>
            <person name="Varshney R.K."/>
            <person name="Chen W."/>
            <person name="Li Y."/>
            <person name="Bharti A.K."/>
            <person name="Saxena R.K."/>
            <person name="Schlueter J.A."/>
            <person name="Donoghue M.T."/>
            <person name="Azam S."/>
            <person name="Fan G."/>
            <person name="Whaley A.M."/>
            <person name="Farmer A.D."/>
            <person name="Sheridan J."/>
            <person name="Iwata A."/>
            <person name="Tuteja R."/>
            <person name="Penmetsa R.V."/>
            <person name="Wu W."/>
            <person name="Upadhyaya H.D."/>
            <person name="Yang S.P."/>
            <person name="Shah T."/>
            <person name="Saxena K.B."/>
            <person name="Michael T."/>
            <person name="McCombie W.R."/>
            <person name="Yang B."/>
            <person name="Zhang G."/>
            <person name="Yang H."/>
            <person name="Wang J."/>
            <person name="Spillane C."/>
            <person name="Cook D.R."/>
            <person name="May G.D."/>
            <person name="Xu X."/>
            <person name="Jackson S.A."/>
        </authorList>
    </citation>
    <scope>NUCLEOTIDE SEQUENCE [LARGE SCALE GENOMIC DNA]</scope>
</reference>
<comment type="similarity">
    <text evidence="2">Belongs to the 'GDSL' lipolytic enzyme family.</text>
</comment>
<dbReference type="PANTHER" id="PTHR45650:SF89">
    <property type="entry name" value="GDSL-LIKE LIPASE_ACYLHYDROLASE"/>
    <property type="match status" value="1"/>
</dbReference>
<dbReference type="InterPro" id="IPR035669">
    <property type="entry name" value="SGNH_plant_lipase-like"/>
</dbReference>
<protein>
    <submittedName>
        <fullName evidence="8">GDSL esterase/lipase At4g18970 family</fullName>
    </submittedName>
</protein>
<evidence type="ECO:0000313" key="8">
    <source>
        <dbReference type="EMBL" id="KYP38092.1"/>
    </source>
</evidence>
<dbReference type="Gene3D" id="3.40.50.1110">
    <property type="entry name" value="SGNH hydrolase"/>
    <property type="match status" value="1"/>
</dbReference>
<proteinExistence type="inferred from homology"/>
<dbReference type="InterPro" id="IPR051238">
    <property type="entry name" value="GDSL_esterase/lipase"/>
</dbReference>
<dbReference type="Proteomes" id="UP000075243">
    <property type="component" value="Unassembled WGS sequence"/>
</dbReference>
<organism evidence="8 9">
    <name type="scientific">Cajanus cajan</name>
    <name type="common">Pigeon pea</name>
    <name type="synonym">Cajanus indicus</name>
    <dbReference type="NCBI Taxonomy" id="3821"/>
    <lineage>
        <taxon>Eukaryota</taxon>
        <taxon>Viridiplantae</taxon>
        <taxon>Streptophyta</taxon>
        <taxon>Embryophyta</taxon>
        <taxon>Tracheophyta</taxon>
        <taxon>Spermatophyta</taxon>
        <taxon>Magnoliopsida</taxon>
        <taxon>eudicotyledons</taxon>
        <taxon>Gunneridae</taxon>
        <taxon>Pentapetalae</taxon>
        <taxon>rosids</taxon>
        <taxon>fabids</taxon>
        <taxon>Fabales</taxon>
        <taxon>Fabaceae</taxon>
        <taxon>Papilionoideae</taxon>
        <taxon>50 kb inversion clade</taxon>
        <taxon>NPAAA clade</taxon>
        <taxon>indigoferoid/millettioid clade</taxon>
        <taxon>Phaseoleae</taxon>
        <taxon>Cajanus</taxon>
    </lineage>
</organism>
<sequence length="345" mass="37954">MQCFCVVGVPEVPCLFIFGDSLSDPGNNNKLATESKVNFLPYGIDFPDGPTGRFNNGRTSVDILTQTLGFEKFIPPFANTSGSDILQGVNYASGSAGILKDSGQHMGVHVSFGSQIHNHKAILSEITKKLGGPDQAQQHLNKCLYYVNIGNNDYLNNYFMPEHYPSSSKYSPDKYASVLIQEYATHLKELHAVGARKFSLFGLGTIGCVPQEILTHGKEGSPLCIEEETSAAFIFNQKLIDLVDRFNDELPDSKFISVNAKVTITKDLKSLPSPGVFDSVCCKVGPLGLCDPKKEAETCRNRKEYLFFDAIHPTEMVNEVGAKNAYNSPYPNYAHPMDISHLVKL</sequence>
<evidence type="ECO:0000313" key="9">
    <source>
        <dbReference type="Proteomes" id="UP000075243"/>
    </source>
</evidence>
<dbReference type="GO" id="GO:0005576">
    <property type="term" value="C:extracellular region"/>
    <property type="evidence" value="ECO:0007669"/>
    <property type="project" value="UniProtKB-SubCell"/>
</dbReference>
<dbReference type="OMA" id="MPEGQCV"/>
<dbReference type="InterPro" id="IPR036514">
    <property type="entry name" value="SGNH_hydro_sf"/>
</dbReference>
<dbReference type="GO" id="GO:0016788">
    <property type="term" value="F:hydrolase activity, acting on ester bonds"/>
    <property type="evidence" value="ECO:0007669"/>
    <property type="project" value="InterPro"/>
</dbReference>
<evidence type="ECO:0000256" key="2">
    <source>
        <dbReference type="ARBA" id="ARBA00008668"/>
    </source>
</evidence>
<dbReference type="Pfam" id="PF00657">
    <property type="entry name" value="Lipase_GDSL"/>
    <property type="match status" value="1"/>
</dbReference>